<feature type="compositionally biased region" description="Basic and acidic residues" evidence="1">
    <location>
        <begin position="39"/>
        <end position="50"/>
    </location>
</feature>
<protein>
    <recommendedName>
        <fullName evidence="5">CBM1 domain-containing protein</fullName>
    </recommendedName>
</protein>
<reference evidence="3 4" key="1">
    <citation type="submission" date="2016-07" db="EMBL/GenBank/DDBJ databases">
        <title>Pervasive Adenine N6-methylation of Active Genes in Fungi.</title>
        <authorList>
            <consortium name="DOE Joint Genome Institute"/>
            <person name="Mondo S.J."/>
            <person name="Dannebaum R.O."/>
            <person name="Kuo R.C."/>
            <person name="Labutti K."/>
            <person name="Haridas S."/>
            <person name="Kuo A."/>
            <person name="Salamov A."/>
            <person name="Ahrendt S.R."/>
            <person name="Lipzen A."/>
            <person name="Sullivan W."/>
            <person name="Andreopoulos W.B."/>
            <person name="Clum A."/>
            <person name="Lindquist E."/>
            <person name="Daum C."/>
            <person name="Ramamoorthy G.K."/>
            <person name="Gryganskyi A."/>
            <person name="Culley D."/>
            <person name="Magnuson J.K."/>
            <person name="James T.Y."/>
            <person name="O'Malley M.A."/>
            <person name="Stajich J.E."/>
            <person name="Spatafora J.W."/>
            <person name="Visel A."/>
            <person name="Grigoriev I.V."/>
        </authorList>
    </citation>
    <scope>NUCLEOTIDE SEQUENCE [LARGE SCALE GENOMIC DNA]</scope>
    <source>
        <strain evidence="3 4">JEL800</strain>
    </source>
</reference>
<organism evidence="3 4">
    <name type="scientific">Rhizoclosmatium globosum</name>
    <dbReference type="NCBI Taxonomy" id="329046"/>
    <lineage>
        <taxon>Eukaryota</taxon>
        <taxon>Fungi</taxon>
        <taxon>Fungi incertae sedis</taxon>
        <taxon>Chytridiomycota</taxon>
        <taxon>Chytridiomycota incertae sedis</taxon>
        <taxon>Chytridiomycetes</taxon>
        <taxon>Chytridiales</taxon>
        <taxon>Chytriomycetaceae</taxon>
        <taxon>Rhizoclosmatium</taxon>
    </lineage>
</organism>
<evidence type="ECO:0000313" key="4">
    <source>
        <dbReference type="Proteomes" id="UP000193642"/>
    </source>
</evidence>
<evidence type="ECO:0000256" key="1">
    <source>
        <dbReference type="SAM" id="MobiDB-lite"/>
    </source>
</evidence>
<feature type="signal peptide" evidence="2">
    <location>
        <begin position="1"/>
        <end position="20"/>
    </location>
</feature>
<comment type="caution">
    <text evidence="3">The sequence shown here is derived from an EMBL/GenBank/DDBJ whole genome shotgun (WGS) entry which is preliminary data.</text>
</comment>
<dbReference type="AlphaFoldDB" id="A0A1Y2BMJ5"/>
<feature type="compositionally biased region" description="Low complexity" evidence="1">
    <location>
        <begin position="22"/>
        <end position="31"/>
    </location>
</feature>
<gene>
    <name evidence="3" type="ORF">BCR33DRAFT_722464</name>
</gene>
<evidence type="ECO:0000313" key="3">
    <source>
        <dbReference type="EMBL" id="ORY35991.1"/>
    </source>
</evidence>
<proteinExistence type="predicted"/>
<keyword evidence="2" id="KW-0732">Signal</keyword>
<feature type="region of interest" description="Disordered" evidence="1">
    <location>
        <begin position="22"/>
        <end position="57"/>
    </location>
</feature>
<dbReference type="Proteomes" id="UP000193642">
    <property type="component" value="Unassembled WGS sequence"/>
</dbReference>
<name>A0A1Y2BMJ5_9FUNG</name>
<dbReference type="EMBL" id="MCGO01000059">
    <property type="protein sequence ID" value="ORY35991.1"/>
    <property type="molecule type" value="Genomic_DNA"/>
</dbReference>
<evidence type="ECO:0000256" key="2">
    <source>
        <dbReference type="SAM" id="SignalP"/>
    </source>
</evidence>
<feature type="chain" id="PRO_5012824543" description="CBM1 domain-containing protein" evidence="2">
    <location>
        <begin position="21"/>
        <end position="132"/>
    </location>
</feature>
<accession>A0A1Y2BMJ5</accession>
<sequence>MRIYTVAMFSLALLMSNVTASSSNSKSVNSNQKYFPSPDKVEAPRNHELDESSGSVPAAAAAAKPAAKALTMSRGWTEYCGPWDPTSHCSLLVGCVFRQPLGRVWQGWNCANGQGCVMVKGKPVFCKVGQTC</sequence>
<keyword evidence="4" id="KW-1185">Reference proteome</keyword>
<evidence type="ECO:0008006" key="5">
    <source>
        <dbReference type="Google" id="ProtNLM"/>
    </source>
</evidence>